<evidence type="ECO:0000313" key="6">
    <source>
        <dbReference type="Proteomes" id="UP001257277"/>
    </source>
</evidence>
<feature type="chain" id="PRO_5046118202" evidence="4">
    <location>
        <begin position="24"/>
        <end position="348"/>
    </location>
</feature>
<accession>A0ABU3LDG4</accession>
<dbReference type="EMBL" id="JAVTTO010000002">
    <property type="protein sequence ID" value="MDT7831764.1"/>
    <property type="molecule type" value="Genomic_DNA"/>
</dbReference>
<keyword evidence="2 3" id="KW-0802">TPR repeat</keyword>
<feature type="signal peptide" evidence="4">
    <location>
        <begin position="1"/>
        <end position="23"/>
    </location>
</feature>
<dbReference type="InterPro" id="IPR013105">
    <property type="entry name" value="TPR_2"/>
</dbReference>
<dbReference type="Pfam" id="PF11138">
    <property type="entry name" value="DUF2911"/>
    <property type="match status" value="1"/>
</dbReference>
<dbReference type="InterPro" id="IPR021314">
    <property type="entry name" value="DUF2911"/>
</dbReference>
<proteinExistence type="predicted"/>
<dbReference type="RefSeq" id="WP_349241020.1">
    <property type="nucleotide sequence ID" value="NZ_JAVTTO010000002.1"/>
</dbReference>
<organism evidence="5 6">
    <name type="scientific">Asprobacillus argus</name>
    <dbReference type="NCBI Taxonomy" id="3076534"/>
    <lineage>
        <taxon>Bacteria</taxon>
        <taxon>Pseudomonadati</taxon>
        <taxon>Bacteroidota</taxon>
        <taxon>Flavobacteriia</taxon>
        <taxon>Flavobacteriales</taxon>
        <taxon>Flavobacteriaceae</taxon>
        <taxon>Asprobacillus</taxon>
    </lineage>
</organism>
<dbReference type="SMART" id="SM00028">
    <property type="entry name" value="TPR"/>
    <property type="match status" value="2"/>
</dbReference>
<dbReference type="Proteomes" id="UP001257277">
    <property type="component" value="Unassembled WGS sequence"/>
</dbReference>
<sequence>MKTIKINLVLCIFTMLLTHTNVAQNVTTPRASQLSTISQRSGLSDVTITYHSPGVKGRKVFGGIVRYNKMWRAGANENTTIQFTHDAKVEGKKIAAGTYGLFMKPNQNSVDIIFSKYSKSWGTIYPGPNDIALEVTVKSEAIPFQEWLSYDFINKGNKNIMAALSWEKTRVPFTIEFDITAIVVDNMRAELKGIPGFGWRGHMQAANFCLQNNINLEEAMVWIDKSIASSKGFSNLQVKAGLLAKKGKITEAEKIMEEAIPTGNPYQLNQYGYVLLNMGKTKKAIEVFSYNVEKNKNHQFIWGFLDSLGEAYLKSGDKKKALKHYKEARTKAPQNQHSYLDKVIAGIK</sequence>
<evidence type="ECO:0000256" key="4">
    <source>
        <dbReference type="SAM" id="SignalP"/>
    </source>
</evidence>
<dbReference type="SUPFAM" id="SSF48452">
    <property type="entry name" value="TPR-like"/>
    <property type="match status" value="1"/>
</dbReference>
<evidence type="ECO:0000256" key="3">
    <source>
        <dbReference type="PROSITE-ProRule" id="PRU00339"/>
    </source>
</evidence>
<keyword evidence="4" id="KW-0732">Signal</keyword>
<dbReference type="InterPro" id="IPR011990">
    <property type="entry name" value="TPR-like_helical_dom_sf"/>
</dbReference>
<dbReference type="PROSITE" id="PS50005">
    <property type="entry name" value="TPR"/>
    <property type="match status" value="1"/>
</dbReference>
<keyword evidence="1" id="KW-0677">Repeat</keyword>
<evidence type="ECO:0000313" key="5">
    <source>
        <dbReference type="EMBL" id="MDT7831764.1"/>
    </source>
</evidence>
<gene>
    <name evidence="5" type="ORF">RQM59_05195</name>
</gene>
<evidence type="ECO:0000256" key="1">
    <source>
        <dbReference type="ARBA" id="ARBA00022737"/>
    </source>
</evidence>
<keyword evidence="6" id="KW-1185">Reference proteome</keyword>
<dbReference type="Gene3D" id="1.25.40.10">
    <property type="entry name" value="Tetratricopeptide repeat domain"/>
    <property type="match status" value="1"/>
</dbReference>
<reference evidence="5 6" key="1">
    <citation type="submission" date="2023-09" db="EMBL/GenBank/DDBJ databases">
        <title>Novel taxa isolated from Blanes Bay.</title>
        <authorList>
            <person name="Rey-Velasco X."/>
            <person name="Lucena T."/>
        </authorList>
    </citation>
    <scope>NUCLEOTIDE SEQUENCE [LARGE SCALE GENOMIC DNA]</scope>
    <source>
        <strain evidence="5 6">S356</strain>
    </source>
</reference>
<comment type="caution">
    <text evidence="5">The sequence shown here is derived from an EMBL/GenBank/DDBJ whole genome shotgun (WGS) entry which is preliminary data.</text>
</comment>
<name>A0ABU3LDG4_9FLAO</name>
<evidence type="ECO:0000256" key="2">
    <source>
        <dbReference type="ARBA" id="ARBA00022803"/>
    </source>
</evidence>
<dbReference type="Pfam" id="PF07719">
    <property type="entry name" value="TPR_2"/>
    <property type="match status" value="1"/>
</dbReference>
<protein>
    <submittedName>
        <fullName evidence="5">DUF2911 domain-containing protein</fullName>
    </submittedName>
</protein>
<dbReference type="InterPro" id="IPR019734">
    <property type="entry name" value="TPR_rpt"/>
</dbReference>
<feature type="repeat" description="TPR" evidence="3">
    <location>
        <begin position="302"/>
        <end position="335"/>
    </location>
</feature>